<dbReference type="InterPro" id="IPR019388">
    <property type="entry name" value="FIT"/>
</dbReference>
<comment type="subcellular location">
    <subcellularLocation>
        <location evidence="1">Endoplasmic reticulum membrane</location>
        <topology evidence="1">Multi-pass membrane protein</topology>
    </subcellularLocation>
</comment>
<sequence length="399" mass="42872">MSAATMRSPTTTTAPLPLGLQRYHVLFLGYFTAIVVLGTVYSILTGSHHANLHTTIANASLAAAGASPLSHTDSTTRLPPLPPTLVPPGHALAYWANRKNIFNQLFVKRAWFWTTLASALVTIVIRTRPGARIVGDSLGVDVDQRGNLKINDPRSQNRLDAQSKTTVTSPVAKSTLRWLMATGYWRDLFTSWFFGPPLTERILTATGGVCIPSAGLSGEVDAAYCRSRSTITSTSHPDLFSKLSLASSSSSSSSLPGGDAAMALKPLWRGGHDISGHTFLMVLSALFLLEEIAPFLPHLVPRGVADLFPRSGWSISNPFVVRVGPVGSSRKAGAGQEQEQHGRRQIDTAPTAVLAFVLAIVALWSWMLLMTAVYFHTPQEKITGLVVAIGCWLLLPKGG</sequence>
<dbReference type="OrthoDB" id="5579088at2759"/>
<keyword evidence="7 8" id="KW-0472">Membrane</keyword>
<keyword evidence="3" id="KW-0378">Hydrolase</keyword>
<dbReference type="GO" id="GO:0008654">
    <property type="term" value="P:phospholipid biosynthetic process"/>
    <property type="evidence" value="ECO:0007669"/>
    <property type="project" value="TreeGrafter"/>
</dbReference>
<dbReference type="PANTHER" id="PTHR23129:SF0">
    <property type="entry name" value="ACYL-COENZYME A DIPHOSPHATASE FITM2"/>
    <property type="match status" value="1"/>
</dbReference>
<dbReference type="GO" id="GO:0005789">
    <property type="term" value="C:endoplasmic reticulum membrane"/>
    <property type="evidence" value="ECO:0007669"/>
    <property type="project" value="UniProtKB-SubCell"/>
</dbReference>
<keyword evidence="5 8" id="KW-1133">Transmembrane helix</keyword>
<evidence type="ECO:0000256" key="2">
    <source>
        <dbReference type="ARBA" id="ARBA00022692"/>
    </source>
</evidence>
<evidence type="ECO:0000256" key="8">
    <source>
        <dbReference type="SAM" id="Phobius"/>
    </source>
</evidence>
<reference evidence="9 10" key="1">
    <citation type="submission" date="2018-03" db="EMBL/GenBank/DDBJ databases">
        <authorList>
            <person name="Guldener U."/>
        </authorList>
    </citation>
    <scope>NUCLEOTIDE SEQUENCE [LARGE SCALE GENOMIC DNA]</scope>
    <source>
        <strain evidence="9 10">DAOM196992</strain>
    </source>
</reference>
<proteinExistence type="predicted"/>
<organism evidence="9 10">
    <name type="scientific">Pseudozyma flocculosa</name>
    <dbReference type="NCBI Taxonomy" id="84751"/>
    <lineage>
        <taxon>Eukaryota</taxon>
        <taxon>Fungi</taxon>
        <taxon>Dikarya</taxon>
        <taxon>Basidiomycota</taxon>
        <taxon>Ustilaginomycotina</taxon>
        <taxon>Ustilaginomycetes</taxon>
        <taxon>Ustilaginales</taxon>
        <taxon>Ustilaginaceae</taxon>
        <taxon>Pseudozyma</taxon>
    </lineage>
</organism>
<dbReference type="GO" id="GO:0019915">
    <property type="term" value="P:lipid storage"/>
    <property type="evidence" value="ECO:0007669"/>
    <property type="project" value="InterPro"/>
</dbReference>
<dbReference type="EMBL" id="OOIP01000005">
    <property type="protein sequence ID" value="SPO36941.1"/>
    <property type="molecule type" value="Genomic_DNA"/>
</dbReference>
<accession>A0A5C3F0Z0</accession>
<evidence type="ECO:0000313" key="10">
    <source>
        <dbReference type="Proteomes" id="UP000323386"/>
    </source>
</evidence>
<dbReference type="AlphaFoldDB" id="A0A5C3F0Z0"/>
<keyword evidence="6" id="KW-0443">Lipid metabolism</keyword>
<evidence type="ECO:0000256" key="4">
    <source>
        <dbReference type="ARBA" id="ARBA00022824"/>
    </source>
</evidence>
<evidence type="ECO:0000256" key="3">
    <source>
        <dbReference type="ARBA" id="ARBA00022801"/>
    </source>
</evidence>
<evidence type="ECO:0000256" key="1">
    <source>
        <dbReference type="ARBA" id="ARBA00004477"/>
    </source>
</evidence>
<dbReference type="GO" id="GO:0034389">
    <property type="term" value="P:lipid droplet organization"/>
    <property type="evidence" value="ECO:0007669"/>
    <property type="project" value="TreeGrafter"/>
</dbReference>
<keyword evidence="10" id="KW-1185">Reference proteome</keyword>
<evidence type="ECO:0000256" key="6">
    <source>
        <dbReference type="ARBA" id="ARBA00023098"/>
    </source>
</evidence>
<gene>
    <name evidence="9" type="ORF">PSFLO_02412</name>
</gene>
<evidence type="ECO:0000256" key="5">
    <source>
        <dbReference type="ARBA" id="ARBA00022989"/>
    </source>
</evidence>
<name>A0A5C3F0Z0_9BASI</name>
<keyword evidence="4" id="KW-0256">Endoplasmic reticulum</keyword>
<dbReference type="PANTHER" id="PTHR23129">
    <property type="entry name" value="ACYL-COENZYME A DIPHOSPHATASE FITM2"/>
    <property type="match status" value="1"/>
</dbReference>
<feature type="transmembrane region" description="Helical" evidence="8">
    <location>
        <begin position="23"/>
        <end position="44"/>
    </location>
</feature>
<protein>
    <submittedName>
        <fullName evidence="9">Related to SCS3 - protein required for inositol prototrophy</fullName>
    </submittedName>
</protein>
<evidence type="ECO:0000256" key="7">
    <source>
        <dbReference type="ARBA" id="ARBA00023136"/>
    </source>
</evidence>
<keyword evidence="2 8" id="KW-0812">Transmembrane</keyword>
<feature type="transmembrane region" description="Helical" evidence="8">
    <location>
        <begin position="353"/>
        <end position="376"/>
    </location>
</feature>
<dbReference type="Proteomes" id="UP000323386">
    <property type="component" value="Unassembled WGS sequence"/>
</dbReference>
<dbReference type="Pfam" id="PF10261">
    <property type="entry name" value="FIT"/>
    <property type="match status" value="1"/>
</dbReference>
<evidence type="ECO:0000313" key="9">
    <source>
        <dbReference type="EMBL" id="SPO36941.1"/>
    </source>
</evidence>
<dbReference type="GO" id="GO:0010945">
    <property type="term" value="F:coenzyme A diphosphatase activity"/>
    <property type="evidence" value="ECO:0007669"/>
    <property type="project" value="InterPro"/>
</dbReference>